<dbReference type="OrthoDB" id="9779462at2"/>
<evidence type="ECO:0000256" key="5">
    <source>
        <dbReference type="ARBA" id="ARBA00022989"/>
    </source>
</evidence>
<dbReference type="PANTHER" id="PTHR30193">
    <property type="entry name" value="ABC TRANSPORTER PERMEASE PROTEIN"/>
    <property type="match status" value="1"/>
</dbReference>
<feature type="transmembrane region" description="Helical" evidence="7">
    <location>
        <begin position="137"/>
        <end position="159"/>
    </location>
</feature>
<organism evidence="9 10">
    <name type="scientific">Clostridium manihotivorum</name>
    <dbReference type="NCBI Taxonomy" id="2320868"/>
    <lineage>
        <taxon>Bacteria</taxon>
        <taxon>Bacillati</taxon>
        <taxon>Bacillota</taxon>
        <taxon>Clostridia</taxon>
        <taxon>Eubacteriales</taxon>
        <taxon>Clostridiaceae</taxon>
        <taxon>Clostridium</taxon>
    </lineage>
</organism>
<dbReference type="RefSeq" id="WP_128210818.1">
    <property type="nucleotide sequence ID" value="NZ_CP025746.1"/>
</dbReference>
<feature type="transmembrane region" description="Helical" evidence="7">
    <location>
        <begin position="171"/>
        <end position="197"/>
    </location>
</feature>
<dbReference type="AlphaFoldDB" id="A0A410DMR8"/>
<dbReference type="Pfam" id="PF00528">
    <property type="entry name" value="BPD_transp_1"/>
    <property type="match status" value="1"/>
</dbReference>
<keyword evidence="6 7" id="KW-0472">Membrane</keyword>
<dbReference type="CDD" id="cd06261">
    <property type="entry name" value="TM_PBP2"/>
    <property type="match status" value="1"/>
</dbReference>
<keyword evidence="10" id="KW-1185">Reference proteome</keyword>
<evidence type="ECO:0000256" key="7">
    <source>
        <dbReference type="RuleBase" id="RU363032"/>
    </source>
</evidence>
<evidence type="ECO:0000256" key="1">
    <source>
        <dbReference type="ARBA" id="ARBA00004651"/>
    </source>
</evidence>
<evidence type="ECO:0000256" key="2">
    <source>
        <dbReference type="ARBA" id="ARBA00022448"/>
    </source>
</evidence>
<name>A0A410DMR8_9CLOT</name>
<evidence type="ECO:0000256" key="6">
    <source>
        <dbReference type="ARBA" id="ARBA00023136"/>
    </source>
</evidence>
<dbReference type="PROSITE" id="PS50928">
    <property type="entry name" value="ABC_TM1"/>
    <property type="match status" value="1"/>
</dbReference>
<reference evidence="9 10" key="1">
    <citation type="submission" date="2018-01" db="EMBL/GenBank/DDBJ databases">
        <title>Genome Sequencing and Assembly of Anaerobacter polyendosporus strain CT4.</title>
        <authorList>
            <person name="Tachaapaikoon C."/>
            <person name="Sutheeworapong S."/>
            <person name="Jenjaroenpun P."/>
            <person name="Wongsurawat T."/>
            <person name="Nookeaw I."/>
            <person name="Cheawchanlertfa P."/>
            <person name="Kosugi A."/>
            <person name="Cheevadhanarak S."/>
            <person name="Ratanakhanokchai K."/>
        </authorList>
    </citation>
    <scope>NUCLEOTIDE SEQUENCE [LARGE SCALE GENOMIC DNA]</scope>
    <source>
        <strain evidence="9 10">CT4</strain>
    </source>
</reference>
<comment type="subcellular location">
    <subcellularLocation>
        <location evidence="1 7">Cell membrane</location>
        <topology evidence="1 7">Multi-pass membrane protein</topology>
    </subcellularLocation>
</comment>
<dbReference type="InterPro" id="IPR035906">
    <property type="entry name" value="MetI-like_sf"/>
</dbReference>
<keyword evidence="5 7" id="KW-1133">Transmembrane helix</keyword>
<dbReference type="Gene3D" id="1.10.3720.10">
    <property type="entry name" value="MetI-like"/>
    <property type="match status" value="1"/>
</dbReference>
<dbReference type="SUPFAM" id="SSF160964">
    <property type="entry name" value="MalF N-terminal region-like"/>
    <property type="match status" value="1"/>
</dbReference>
<evidence type="ECO:0000259" key="8">
    <source>
        <dbReference type="PROSITE" id="PS50928"/>
    </source>
</evidence>
<accession>A0A410DMR8</accession>
<feature type="transmembrane region" description="Helical" evidence="7">
    <location>
        <begin position="96"/>
        <end position="116"/>
    </location>
</feature>
<protein>
    <submittedName>
        <fullName evidence="9">Glycerol-3-phosphate ABC transporter permease</fullName>
    </submittedName>
</protein>
<proteinExistence type="inferred from homology"/>
<sequence length="309" mass="34911">MQQAIQEKTLDKEIVIPVLREVKKAKRFSVKPYLYLLPAFITFITFIFYPFLKTIYLSFTITNPRGEVKSFVGIDNYKDILTSPDFFKSVIVTLKFVPMLVIPSMVIGLILALLAYRKIRGSATYEVMFSMPMAVASAPAAIVWTMLFHPSIGLINYVLGTNIGWLTDEKWGLISVSIVTVWLNIGVNFIFLVTGLKGIPEELLESSDIDGAGFFRKLFKMIIPLVSPTLFFVLFFNVVNAFQAFGQIKILTGGGPADSTNVLVYSIYKEAFMNNRFETACVQSLVLFFMMLIVTLLQFKFEKKGVHYS</sequence>
<evidence type="ECO:0000313" key="9">
    <source>
        <dbReference type="EMBL" id="QAA30368.1"/>
    </source>
</evidence>
<feature type="transmembrane region" description="Helical" evidence="7">
    <location>
        <begin position="33"/>
        <end position="52"/>
    </location>
</feature>
<evidence type="ECO:0000256" key="3">
    <source>
        <dbReference type="ARBA" id="ARBA00022475"/>
    </source>
</evidence>
<dbReference type="KEGG" id="cmah:C1I91_00985"/>
<dbReference type="EMBL" id="CP025746">
    <property type="protein sequence ID" value="QAA30368.1"/>
    <property type="molecule type" value="Genomic_DNA"/>
</dbReference>
<evidence type="ECO:0000313" key="10">
    <source>
        <dbReference type="Proteomes" id="UP000286268"/>
    </source>
</evidence>
<dbReference type="InterPro" id="IPR051393">
    <property type="entry name" value="ABC_transporter_permease"/>
</dbReference>
<feature type="domain" description="ABC transmembrane type-1" evidence="8">
    <location>
        <begin position="90"/>
        <end position="298"/>
    </location>
</feature>
<dbReference type="SUPFAM" id="SSF161098">
    <property type="entry name" value="MetI-like"/>
    <property type="match status" value="1"/>
</dbReference>
<feature type="transmembrane region" description="Helical" evidence="7">
    <location>
        <begin position="282"/>
        <end position="299"/>
    </location>
</feature>
<dbReference type="GO" id="GO:0055085">
    <property type="term" value="P:transmembrane transport"/>
    <property type="evidence" value="ECO:0007669"/>
    <property type="project" value="InterPro"/>
</dbReference>
<comment type="similarity">
    <text evidence="7">Belongs to the binding-protein-dependent transport system permease family.</text>
</comment>
<keyword evidence="3" id="KW-1003">Cell membrane</keyword>
<dbReference type="PANTHER" id="PTHR30193:SF37">
    <property type="entry name" value="INNER MEMBRANE ABC TRANSPORTER PERMEASE PROTEIN YCJO"/>
    <property type="match status" value="1"/>
</dbReference>
<dbReference type="InterPro" id="IPR000515">
    <property type="entry name" value="MetI-like"/>
</dbReference>
<dbReference type="Proteomes" id="UP000286268">
    <property type="component" value="Chromosome"/>
</dbReference>
<feature type="transmembrane region" description="Helical" evidence="7">
    <location>
        <begin position="218"/>
        <end position="239"/>
    </location>
</feature>
<gene>
    <name evidence="9" type="ORF">C1I91_00985</name>
</gene>
<dbReference type="GO" id="GO:0005886">
    <property type="term" value="C:plasma membrane"/>
    <property type="evidence" value="ECO:0007669"/>
    <property type="project" value="UniProtKB-SubCell"/>
</dbReference>
<keyword evidence="4 7" id="KW-0812">Transmembrane</keyword>
<keyword evidence="2 7" id="KW-0813">Transport</keyword>
<evidence type="ECO:0000256" key="4">
    <source>
        <dbReference type="ARBA" id="ARBA00022692"/>
    </source>
</evidence>